<dbReference type="PROSITE" id="PS50092">
    <property type="entry name" value="TSP1"/>
    <property type="match status" value="1"/>
</dbReference>
<sequence length="81" mass="8874">MMMMMRLGDTHDQDSWSARWSPWSAWSACSAACGAGTQTRAWRCRGTHCVGDNVQSTPAILKLRPAGRMWPAGPLSVARVP</sequence>
<gene>
    <name evidence="1" type="ORF">PLXY2_LOCUS9654</name>
</gene>
<dbReference type="InterPro" id="IPR036383">
    <property type="entry name" value="TSP1_rpt_sf"/>
</dbReference>
<name>A0A8S4FME8_PLUXY</name>
<dbReference type="EMBL" id="CAJHNJ030000039">
    <property type="protein sequence ID" value="CAG9129780.1"/>
    <property type="molecule type" value="Genomic_DNA"/>
</dbReference>
<dbReference type="InterPro" id="IPR000884">
    <property type="entry name" value="TSP1_rpt"/>
</dbReference>
<accession>A0A8S4FME8</accession>
<dbReference type="AlphaFoldDB" id="A0A8S4FME8"/>
<dbReference type="SMART" id="SM00209">
    <property type="entry name" value="TSP1"/>
    <property type="match status" value="1"/>
</dbReference>
<reference evidence="1" key="1">
    <citation type="submission" date="2020-11" db="EMBL/GenBank/DDBJ databases">
        <authorList>
            <person name="Whiteford S."/>
        </authorList>
    </citation>
    <scope>NUCLEOTIDE SEQUENCE</scope>
</reference>
<organism evidence="1 2">
    <name type="scientific">Plutella xylostella</name>
    <name type="common">Diamondback moth</name>
    <name type="synonym">Plutella maculipennis</name>
    <dbReference type="NCBI Taxonomy" id="51655"/>
    <lineage>
        <taxon>Eukaryota</taxon>
        <taxon>Metazoa</taxon>
        <taxon>Ecdysozoa</taxon>
        <taxon>Arthropoda</taxon>
        <taxon>Hexapoda</taxon>
        <taxon>Insecta</taxon>
        <taxon>Pterygota</taxon>
        <taxon>Neoptera</taxon>
        <taxon>Endopterygota</taxon>
        <taxon>Lepidoptera</taxon>
        <taxon>Glossata</taxon>
        <taxon>Ditrysia</taxon>
        <taxon>Yponomeutoidea</taxon>
        <taxon>Plutellidae</taxon>
        <taxon>Plutella</taxon>
    </lineage>
</organism>
<keyword evidence="2" id="KW-1185">Reference proteome</keyword>
<dbReference type="SUPFAM" id="SSF82895">
    <property type="entry name" value="TSP-1 type 1 repeat"/>
    <property type="match status" value="1"/>
</dbReference>
<evidence type="ECO:0000313" key="2">
    <source>
        <dbReference type="Proteomes" id="UP000653454"/>
    </source>
</evidence>
<comment type="caution">
    <text evidence="1">The sequence shown here is derived from an EMBL/GenBank/DDBJ whole genome shotgun (WGS) entry which is preliminary data.</text>
</comment>
<evidence type="ECO:0000313" key="1">
    <source>
        <dbReference type="EMBL" id="CAG9129780.1"/>
    </source>
</evidence>
<protein>
    <submittedName>
        <fullName evidence="1">(diamondback moth) hypothetical protein</fullName>
    </submittedName>
</protein>
<dbReference type="Gene3D" id="2.20.100.10">
    <property type="entry name" value="Thrombospondin type-1 (TSP1) repeat"/>
    <property type="match status" value="1"/>
</dbReference>
<proteinExistence type="predicted"/>
<dbReference type="Pfam" id="PF00090">
    <property type="entry name" value="TSP_1"/>
    <property type="match status" value="1"/>
</dbReference>
<dbReference type="Proteomes" id="UP000653454">
    <property type="component" value="Unassembled WGS sequence"/>
</dbReference>